<feature type="compositionally biased region" description="Basic and acidic residues" evidence="3">
    <location>
        <begin position="1"/>
        <end position="12"/>
    </location>
</feature>
<feature type="region of interest" description="Disordered" evidence="3">
    <location>
        <begin position="318"/>
        <end position="449"/>
    </location>
</feature>
<feature type="compositionally biased region" description="Low complexity" evidence="3">
    <location>
        <begin position="202"/>
        <end position="220"/>
    </location>
</feature>
<dbReference type="SMART" id="SM00238">
    <property type="entry name" value="BIR"/>
    <property type="match status" value="2"/>
</dbReference>
<dbReference type="AlphaFoldDB" id="A0A0N0NRA0"/>
<evidence type="ECO:0000256" key="3">
    <source>
        <dbReference type="SAM" id="MobiDB-lite"/>
    </source>
</evidence>
<proteinExistence type="predicted"/>
<feature type="compositionally biased region" description="Polar residues" evidence="3">
    <location>
        <begin position="475"/>
        <end position="484"/>
    </location>
</feature>
<gene>
    <name evidence="4" type="ORF">AB675_8484</name>
</gene>
<organism evidence="4 5">
    <name type="scientific">Cyphellophora attinorum</name>
    <dbReference type="NCBI Taxonomy" id="1664694"/>
    <lineage>
        <taxon>Eukaryota</taxon>
        <taxon>Fungi</taxon>
        <taxon>Dikarya</taxon>
        <taxon>Ascomycota</taxon>
        <taxon>Pezizomycotina</taxon>
        <taxon>Eurotiomycetes</taxon>
        <taxon>Chaetothyriomycetidae</taxon>
        <taxon>Chaetothyriales</taxon>
        <taxon>Cyphellophoraceae</taxon>
        <taxon>Cyphellophora</taxon>
    </lineage>
</organism>
<feature type="compositionally biased region" description="Basic and acidic residues" evidence="3">
    <location>
        <begin position="384"/>
        <end position="399"/>
    </location>
</feature>
<dbReference type="Proteomes" id="UP000038010">
    <property type="component" value="Unassembled WGS sequence"/>
</dbReference>
<dbReference type="EMBL" id="LFJN01000003">
    <property type="protein sequence ID" value="KPI44589.1"/>
    <property type="molecule type" value="Genomic_DNA"/>
</dbReference>
<dbReference type="RefSeq" id="XP_018004552.1">
    <property type="nucleotide sequence ID" value="XM_018148933.1"/>
</dbReference>
<sequence length="601" mass="65149">MEYATKESRLKSFEPPTKRSKAGWPHKSPTAEAVATAGFYYAPHKTGDDNVACFMCDRRLDGWEKDDDPIQEHLRHSPDCGYAIMMSLTRETHFDPGQMNDPTSTAMVEARTATFAIGWPHDGKRGWVCKTEKMVEAGWHFAPTASSEDYASCAYCKLSLDGWEPKDNPFDEHYRRNPECAFFIFAGTTAPSKRGKAKKGCASRTSRTSTASKASARLSTQSNLTVQSDIADLDDAIDTSTTSISSNLSLASTASKTKRKAAGTAKGGRAKKAKVAPEPEPEPQPEPVLDPEMIQPAEPEATALDETIENSAVSVMSTMSTATTKGKKKAGRPKATKTKKGKTTRAKTKKAEAEADAPEPEPEAAVVEPIVIDDEPTIQAEVAEAPRQEPETTAAKEVEPADLPAGTHEEEPELSSVVRDEPPQFPEQPQRPDLERATEGSPLQHKSSPYAVRSSPALVVHAHTSPLAAAVPRSPQKSPSQHSPARSDIENAPPSSLPPSSRPPQPQMTPSRTHLAPVWSPVDVDLVFAGTPGPAVASNLFDLAQAERLSDKERNMTVQEWIEYMAELAESDLRHEAERVVGVFEKEGARAMGVLEAVECL</sequence>
<dbReference type="GeneID" id="28740813"/>
<dbReference type="InterPro" id="IPR051190">
    <property type="entry name" value="Baculoviral_IAP"/>
</dbReference>
<dbReference type="PANTHER" id="PTHR46771:SF5">
    <property type="entry name" value="DETERIN"/>
    <property type="match status" value="1"/>
</dbReference>
<dbReference type="PROSITE" id="PS50143">
    <property type="entry name" value="BIR_REPEAT_2"/>
    <property type="match status" value="2"/>
</dbReference>
<evidence type="ECO:0000313" key="5">
    <source>
        <dbReference type="Proteomes" id="UP000038010"/>
    </source>
</evidence>
<dbReference type="SUPFAM" id="SSF57924">
    <property type="entry name" value="Inhibitor of apoptosis (IAP) repeat"/>
    <property type="match status" value="2"/>
</dbReference>
<protein>
    <submittedName>
        <fullName evidence="4">Protein bir1</fullName>
    </submittedName>
</protein>
<dbReference type="Gene3D" id="1.10.1170.10">
    <property type="entry name" value="Inhibitor Of Apoptosis Protein (2mihbC-IAP-1), Chain A"/>
    <property type="match status" value="2"/>
</dbReference>
<feature type="region of interest" description="Disordered" evidence="3">
    <location>
        <begin position="250"/>
        <end position="291"/>
    </location>
</feature>
<feature type="region of interest" description="Disordered" evidence="3">
    <location>
        <begin position="1"/>
        <end position="28"/>
    </location>
</feature>
<accession>A0A0N0NRA0</accession>
<feature type="region of interest" description="Disordered" evidence="3">
    <location>
        <begin position="191"/>
        <end position="222"/>
    </location>
</feature>
<dbReference type="PANTHER" id="PTHR46771">
    <property type="entry name" value="DETERIN"/>
    <property type="match status" value="1"/>
</dbReference>
<evidence type="ECO:0000256" key="2">
    <source>
        <dbReference type="ARBA" id="ARBA00022833"/>
    </source>
</evidence>
<evidence type="ECO:0000256" key="1">
    <source>
        <dbReference type="ARBA" id="ARBA00022723"/>
    </source>
</evidence>
<name>A0A0N0NRA0_9EURO</name>
<dbReference type="VEuPathDB" id="FungiDB:AB675_8484"/>
<reference evidence="4 5" key="1">
    <citation type="submission" date="2015-06" db="EMBL/GenBank/DDBJ databases">
        <title>Draft genome of the ant-associated black yeast Phialophora attae CBS 131958.</title>
        <authorList>
            <person name="Moreno L.F."/>
            <person name="Stielow B.J."/>
            <person name="de Hoog S."/>
            <person name="Vicente V.A."/>
            <person name="Weiss V.A."/>
            <person name="de Vries M."/>
            <person name="Cruz L.M."/>
            <person name="Souza E.M."/>
        </authorList>
    </citation>
    <scope>NUCLEOTIDE SEQUENCE [LARGE SCALE GENOMIC DNA]</scope>
    <source>
        <strain evidence="4 5">CBS 131958</strain>
    </source>
</reference>
<feature type="compositionally biased region" description="Basic residues" evidence="3">
    <location>
        <begin position="325"/>
        <end position="348"/>
    </location>
</feature>
<feature type="compositionally biased region" description="Pro residues" evidence="3">
    <location>
        <begin position="495"/>
        <end position="507"/>
    </location>
</feature>
<keyword evidence="1" id="KW-0479">Metal-binding</keyword>
<dbReference type="STRING" id="1664694.A0A0N0NRA0"/>
<dbReference type="Pfam" id="PF00653">
    <property type="entry name" value="BIR"/>
    <property type="match status" value="2"/>
</dbReference>
<dbReference type="CDD" id="cd00022">
    <property type="entry name" value="BIR"/>
    <property type="match status" value="2"/>
</dbReference>
<dbReference type="OrthoDB" id="2196114at2759"/>
<dbReference type="GO" id="GO:0046872">
    <property type="term" value="F:metal ion binding"/>
    <property type="evidence" value="ECO:0007669"/>
    <property type="project" value="UniProtKB-KW"/>
</dbReference>
<evidence type="ECO:0000313" key="4">
    <source>
        <dbReference type="EMBL" id="KPI44589.1"/>
    </source>
</evidence>
<keyword evidence="2" id="KW-0862">Zinc</keyword>
<comment type="caution">
    <text evidence="4">The sequence shown here is derived from an EMBL/GenBank/DDBJ whole genome shotgun (WGS) entry which is preliminary data.</text>
</comment>
<feature type="region of interest" description="Disordered" evidence="3">
    <location>
        <begin position="467"/>
        <end position="513"/>
    </location>
</feature>
<keyword evidence="5" id="KW-1185">Reference proteome</keyword>
<dbReference type="InterPro" id="IPR001370">
    <property type="entry name" value="BIR_rpt"/>
</dbReference>